<dbReference type="InterPro" id="IPR000719">
    <property type="entry name" value="Prot_kinase_dom"/>
</dbReference>
<feature type="non-terminal residue" evidence="11">
    <location>
        <position position="191"/>
    </location>
</feature>
<keyword evidence="6" id="KW-0067">ATP-binding</keyword>
<dbReference type="GO" id="GO:0004674">
    <property type="term" value="F:protein serine/threonine kinase activity"/>
    <property type="evidence" value="ECO:0007669"/>
    <property type="project" value="UniProtKB-KW"/>
</dbReference>
<evidence type="ECO:0000259" key="10">
    <source>
        <dbReference type="PROSITE" id="PS50011"/>
    </source>
</evidence>
<organism evidence="11 12">
    <name type="scientific">Citrus sinensis</name>
    <name type="common">Sweet orange</name>
    <name type="synonym">Citrus aurantium var. sinensis</name>
    <dbReference type="NCBI Taxonomy" id="2711"/>
    <lineage>
        <taxon>Eukaryota</taxon>
        <taxon>Viridiplantae</taxon>
        <taxon>Streptophyta</taxon>
        <taxon>Embryophyta</taxon>
        <taxon>Tracheophyta</taxon>
        <taxon>Spermatophyta</taxon>
        <taxon>Magnoliopsida</taxon>
        <taxon>eudicotyledons</taxon>
        <taxon>Gunneridae</taxon>
        <taxon>Pentapetalae</taxon>
        <taxon>rosids</taxon>
        <taxon>malvids</taxon>
        <taxon>Sapindales</taxon>
        <taxon>Rutaceae</taxon>
        <taxon>Aurantioideae</taxon>
        <taxon>Citrus</taxon>
    </lineage>
</organism>
<evidence type="ECO:0000256" key="6">
    <source>
        <dbReference type="ARBA" id="ARBA00022840"/>
    </source>
</evidence>
<dbReference type="EMBL" id="KK785195">
    <property type="protein sequence ID" value="KDO46922.1"/>
    <property type="molecule type" value="Genomic_DNA"/>
</dbReference>
<dbReference type="Gene3D" id="3.30.200.20">
    <property type="entry name" value="Phosphorylase Kinase, domain 1"/>
    <property type="match status" value="1"/>
</dbReference>
<evidence type="ECO:0000256" key="2">
    <source>
        <dbReference type="ARBA" id="ARBA00022527"/>
    </source>
</evidence>
<evidence type="ECO:0000256" key="1">
    <source>
        <dbReference type="ARBA" id="ARBA00012513"/>
    </source>
</evidence>
<feature type="compositionally biased region" description="Low complexity" evidence="9">
    <location>
        <begin position="16"/>
        <end position="45"/>
    </location>
</feature>
<evidence type="ECO:0000256" key="3">
    <source>
        <dbReference type="ARBA" id="ARBA00022679"/>
    </source>
</evidence>
<feature type="domain" description="Protein kinase" evidence="10">
    <location>
        <begin position="84"/>
        <end position="191"/>
    </location>
</feature>
<feature type="region of interest" description="Disordered" evidence="9">
    <location>
        <begin position="1"/>
        <end position="55"/>
    </location>
</feature>
<evidence type="ECO:0000256" key="9">
    <source>
        <dbReference type="SAM" id="MobiDB-lite"/>
    </source>
</evidence>
<keyword evidence="3" id="KW-0808">Transferase</keyword>
<dbReference type="STRING" id="2711.A0A067E6Q3"/>
<comment type="catalytic activity">
    <reaction evidence="7">
        <text>L-threonyl-[protein] + ATP = O-phospho-L-threonyl-[protein] + ADP + H(+)</text>
        <dbReference type="Rhea" id="RHEA:46608"/>
        <dbReference type="Rhea" id="RHEA-COMP:11060"/>
        <dbReference type="Rhea" id="RHEA-COMP:11605"/>
        <dbReference type="ChEBI" id="CHEBI:15378"/>
        <dbReference type="ChEBI" id="CHEBI:30013"/>
        <dbReference type="ChEBI" id="CHEBI:30616"/>
        <dbReference type="ChEBI" id="CHEBI:61977"/>
        <dbReference type="ChEBI" id="CHEBI:456216"/>
        <dbReference type="EC" id="2.7.11.1"/>
    </reaction>
</comment>
<evidence type="ECO:0000256" key="4">
    <source>
        <dbReference type="ARBA" id="ARBA00022741"/>
    </source>
</evidence>
<dbReference type="Pfam" id="PF00069">
    <property type="entry name" value="Pkinase"/>
    <property type="match status" value="1"/>
</dbReference>
<evidence type="ECO:0000256" key="7">
    <source>
        <dbReference type="ARBA" id="ARBA00047899"/>
    </source>
</evidence>
<dbReference type="PANTHER" id="PTHR45637">
    <property type="entry name" value="FLIPPASE KINASE 1-RELATED"/>
    <property type="match status" value="1"/>
</dbReference>
<proteinExistence type="predicted"/>
<sequence>MQPSAEDTAEDPDNLSFTSTTTNSGSETTWTTSGSNPSSSTPSAAKTHHAPPRCNDDPCWKAIKEATSEGNNNNNNNPLTLSDLRFVHRLGSGDIGSVYLVQLKSKSSNNGCFFAAKVMDKRELVSRNKESRARIEREILEMLDHPFLPTLYATLDCPRWSCLLTEFCPGGDLHVLRQRQPDKRFHESAVR</sequence>
<dbReference type="InterPro" id="IPR011009">
    <property type="entry name" value="Kinase-like_dom_sf"/>
</dbReference>
<dbReference type="EC" id="2.7.11.1" evidence="1"/>
<keyword evidence="12" id="KW-1185">Reference proteome</keyword>
<dbReference type="AlphaFoldDB" id="A0A067E6Q3"/>
<name>A0A067E6Q3_CITSI</name>
<keyword evidence="2" id="KW-0723">Serine/threonine-protein kinase</keyword>
<protein>
    <recommendedName>
        <fullName evidence="1">non-specific serine/threonine protein kinase</fullName>
        <ecNumber evidence="1">2.7.11.1</ecNumber>
    </recommendedName>
</protein>
<gene>
    <name evidence="11" type="ORF">CISIN_1g0127621mg</name>
</gene>
<evidence type="ECO:0000313" key="11">
    <source>
        <dbReference type="EMBL" id="KDO46922.1"/>
    </source>
</evidence>
<dbReference type="Proteomes" id="UP000027120">
    <property type="component" value="Unassembled WGS sequence"/>
</dbReference>
<evidence type="ECO:0000256" key="5">
    <source>
        <dbReference type="ARBA" id="ARBA00022777"/>
    </source>
</evidence>
<keyword evidence="5" id="KW-0418">Kinase</keyword>
<dbReference type="GO" id="GO:0005524">
    <property type="term" value="F:ATP binding"/>
    <property type="evidence" value="ECO:0007669"/>
    <property type="project" value="UniProtKB-KW"/>
</dbReference>
<reference evidence="11 12" key="1">
    <citation type="submission" date="2014-04" db="EMBL/GenBank/DDBJ databases">
        <authorList>
            <consortium name="International Citrus Genome Consortium"/>
            <person name="Gmitter F."/>
            <person name="Chen C."/>
            <person name="Farmerie W."/>
            <person name="Harkins T."/>
            <person name="Desany B."/>
            <person name="Mohiuddin M."/>
            <person name="Kodira C."/>
            <person name="Borodovsky M."/>
            <person name="Lomsadze A."/>
            <person name="Burns P."/>
            <person name="Jenkins J."/>
            <person name="Prochnik S."/>
            <person name="Shu S."/>
            <person name="Chapman J."/>
            <person name="Pitluck S."/>
            <person name="Schmutz J."/>
            <person name="Rokhsar D."/>
        </authorList>
    </citation>
    <scope>NUCLEOTIDE SEQUENCE</scope>
</reference>
<dbReference type="PROSITE" id="PS50011">
    <property type="entry name" value="PROTEIN_KINASE_DOM"/>
    <property type="match status" value="1"/>
</dbReference>
<comment type="catalytic activity">
    <reaction evidence="8">
        <text>L-seryl-[protein] + ATP = O-phospho-L-seryl-[protein] + ADP + H(+)</text>
        <dbReference type="Rhea" id="RHEA:17989"/>
        <dbReference type="Rhea" id="RHEA-COMP:9863"/>
        <dbReference type="Rhea" id="RHEA-COMP:11604"/>
        <dbReference type="ChEBI" id="CHEBI:15378"/>
        <dbReference type="ChEBI" id="CHEBI:29999"/>
        <dbReference type="ChEBI" id="CHEBI:30616"/>
        <dbReference type="ChEBI" id="CHEBI:83421"/>
        <dbReference type="ChEBI" id="CHEBI:456216"/>
        <dbReference type="EC" id="2.7.11.1"/>
    </reaction>
</comment>
<keyword evidence="4" id="KW-0547">Nucleotide-binding</keyword>
<dbReference type="SUPFAM" id="SSF56112">
    <property type="entry name" value="Protein kinase-like (PK-like)"/>
    <property type="match status" value="1"/>
</dbReference>
<accession>A0A067E6Q3</accession>
<dbReference type="FunFam" id="3.30.200.20:FF:000510">
    <property type="entry name" value="serine/threonine-protein kinase D6PKL2"/>
    <property type="match status" value="1"/>
</dbReference>
<evidence type="ECO:0000256" key="8">
    <source>
        <dbReference type="ARBA" id="ARBA00048679"/>
    </source>
</evidence>
<evidence type="ECO:0000313" key="12">
    <source>
        <dbReference type="Proteomes" id="UP000027120"/>
    </source>
</evidence>